<keyword evidence="1" id="KW-0812">Transmembrane</keyword>
<proteinExistence type="predicted"/>
<organism evidence="2">
    <name type="scientific">marine sediment metagenome</name>
    <dbReference type="NCBI Taxonomy" id="412755"/>
    <lineage>
        <taxon>unclassified sequences</taxon>
        <taxon>metagenomes</taxon>
        <taxon>ecological metagenomes</taxon>
    </lineage>
</organism>
<reference evidence="2" key="1">
    <citation type="journal article" date="2014" name="Front. Microbiol.">
        <title>High frequency of phylogenetically diverse reductive dehalogenase-homologous genes in deep subseafloor sedimentary metagenomes.</title>
        <authorList>
            <person name="Kawai M."/>
            <person name="Futagami T."/>
            <person name="Toyoda A."/>
            <person name="Takaki Y."/>
            <person name="Nishi S."/>
            <person name="Hori S."/>
            <person name="Arai W."/>
            <person name="Tsubouchi T."/>
            <person name="Morono Y."/>
            <person name="Uchiyama I."/>
            <person name="Ito T."/>
            <person name="Fujiyama A."/>
            <person name="Inagaki F."/>
            <person name="Takami H."/>
        </authorList>
    </citation>
    <scope>NUCLEOTIDE SEQUENCE</scope>
    <source>
        <strain evidence="2">Expedition CK06-06</strain>
    </source>
</reference>
<dbReference type="AlphaFoldDB" id="X0ZGQ6"/>
<evidence type="ECO:0008006" key="3">
    <source>
        <dbReference type="Google" id="ProtNLM"/>
    </source>
</evidence>
<sequence>LFLLAEGFLRTRRLRWAAGLGLFLGVQLLAGHWQYLYYTVLWLAVYILGRLMIDSEVRRRWWRYVPTGAILCLVIAAGLTAVQILPALEVSRDSFRKGLDLQWASAFSLPPANLLTFIIPGYLGDTVSSLYRGRYYFWEMCGYLGFIPLVLAGLSV</sequence>
<feature type="transmembrane region" description="Helical" evidence="1">
    <location>
        <begin position="65"/>
        <end position="85"/>
    </location>
</feature>
<evidence type="ECO:0000256" key="1">
    <source>
        <dbReference type="SAM" id="Phobius"/>
    </source>
</evidence>
<keyword evidence="1" id="KW-1133">Transmembrane helix</keyword>
<accession>X0ZGQ6</accession>
<feature type="transmembrane region" description="Helical" evidence="1">
    <location>
        <begin position="135"/>
        <end position="154"/>
    </location>
</feature>
<feature type="non-terminal residue" evidence="2">
    <location>
        <position position="1"/>
    </location>
</feature>
<name>X0ZGQ6_9ZZZZ</name>
<feature type="transmembrane region" description="Helical" evidence="1">
    <location>
        <begin position="105"/>
        <end position="123"/>
    </location>
</feature>
<feature type="transmembrane region" description="Helical" evidence="1">
    <location>
        <begin position="35"/>
        <end position="53"/>
    </location>
</feature>
<evidence type="ECO:0000313" key="2">
    <source>
        <dbReference type="EMBL" id="GAG47526.1"/>
    </source>
</evidence>
<comment type="caution">
    <text evidence="2">The sequence shown here is derived from an EMBL/GenBank/DDBJ whole genome shotgun (WGS) entry which is preliminary data.</text>
</comment>
<gene>
    <name evidence="2" type="ORF">S01H1_83723</name>
</gene>
<dbReference type="EMBL" id="BARS01056978">
    <property type="protein sequence ID" value="GAG47526.1"/>
    <property type="molecule type" value="Genomic_DNA"/>
</dbReference>
<keyword evidence="1" id="KW-0472">Membrane</keyword>
<feature type="non-terminal residue" evidence="2">
    <location>
        <position position="156"/>
    </location>
</feature>
<protein>
    <recommendedName>
        <fullName evidence="3">Glycosyltransferase RgtA/B/C/D-like domain-containing protein</fullName>
    </recommendedName>
</protein>